<comment type="catalytic activity">
    <reaction evidence="1">
        <text>GDP-alpha-D-mannose + H2O = alpha-D-mannose 1-phosphate + GMP + 2 H(+)</text>
        <dbReference type="Rhea" id="RHEA:27978"/>
        <dbReference type="ChEBI" id="CHEBI:15377"/>
        <dbReference type="ChEBI" id="CHEBI:15378"/>
        <dbReference type="ChEBI" id="CHEBI:57527"/>
        <dbReference type="ChEBI" id="CHEBI:58115"/>
        <dbReference type="ChEBI" id="CHEBI:58409"/>
    </reaction>
</comment>
<evidence type="ECO:0000313" key="10">
    <source>
        <dbReference type="EMBL" id="GAA4385452.1"/>
    </source>
</evidence>
<comment type="similarity">
    <text evidence="3">Belongs to the Nudix hydrolase family. NudK subfamily.</text>
</comment>
<evidence type="ECO:0000256" key="6">
    <source>
        <dbReference type="ARBA" id="ARBA00022801"/>
    </source>
</evidence>
<accession>A0ABP8J676</accession>
<name>A0ABP8J676_9BACT</name>
<gene>
    <name evidence="10" type="ORF">GCM10023186_28820</name>
</gene>
<evidence type="ECO:0000256" key="7">
    <source>
        <dbReference type="ARBA" id="ARBA00032162"/>
    </source>
</evidence>
<keyword evidence="6" id="KW-0378">Hydrolase</keyword>
<dbReference type="SUPFAM" id="SSF55811">
    <property type="entry name" value="Nudix"/>
    <property type="match status" value="1"/>
</dbReference>
<reference evidence="11" key="1">
    <citation type="journal article" date="2019" name="Int. J. Syst. Evol. Microbiol.">
        <title>The Global Catalogue of Microorganisms (GCM) 10K type strain sequencing project: providing services to taxonomists for standard genome sequencing and annotation.</title>
        <authorList>
            <consortium name="The Broad Institute Genomics Platform"/>
            <consortium name="The Broad Institute Genome Sequencing Center for Infectious Disease"/>
            <person name="Wu L."/>
            <person name="Ma J."/>
        </authorList>
    </citation>
    <scope>NUCLEOTIDE SEQUENCE [LARGE SCALE GENOMIC DNA]</scope>
    <source>
        <strain evidence="11">JCM 17924</strain>
    </source>
</reference>
<evidence type="ECO:0000259" key="9">
    <source>
        <dbReference type="PROSITE" id="PS51462"/>
    </source>
</evidence>
<dbReference type="PANTHER" id="PTHR11839:SF18">
    <property type="entry name" value="NUDIX HYDROLASE DOMAIN-CONTAINING PROTEIN"/>
    <property type="match status" value="1"/>
</dbReference>
<comment type="caution">
    <text evidence="10">The sequence shown here is derived from an EMBL/GenBank/DDBJ whole genome shotgun (WGS) entry which is preliminary data.</text>
</comment>
<dbReference type="InterPro" id="IPR004385">
    <property type="entry name" value="NDP_pyrophosphatase"/>
</dbReference>
<dbReference type="InterPro" id="IPR015797">
    <property type="entry name" value="NUDIX_hydrolase-like_dom_sf"/>
</dbReference>
<evidence type="ECO:0000256" key="4">
    <source>
        <dbReference type="ARBA" id="ARBA00011738"/>
    </source>
</evidence>
<evidence type="ECO:0000256" key="1">
    <source>
        <dbReference type="ARBA" id="ARBA00000847"/>
    </source>
</evidence>
<sequence length="176" mass="19996">MHPMKITKVETVYDGFYKLRKLTLNNGQQELVRERFEPGQAVAALVYDTNTKEYIFVRQYRIGAESEVVEIPAGMLDKSGESAEDALRREIQEELGYEVDRLEHIVKMFPSPGGSAEQIDVYYAEVSRQTGAGGGVVDENENITIVRLGWETLLQTELRDAKSLLAVQWRQLQLSK</sequence>
<proteinExistence type="inferred from homology"/>
<feature type="domain" description="Nudix hydrolase" evidence="9">
    <location>
        <begin position="37"/>
        <end position="171"/>
    </location>
</feature>
<dbReference type="PROSITE" id="PS51462">
    <property type="entry name" value="NUDIX"/>
    <property type="match status" value="1"/>
</dbReference>
<protein>
    <recommendedName>
        <fullName evidence="5">GDP-mannose pyrophosphatase</fullName>
    </recommendedName>
    <alternativeName>
        <fullName evidence="7">GDP-mannose hydrolase</fullName>
    </alternativeName>
    <alternativeName>
        <fullName evidence="8">GDPMK</fullName>
    </alternativeName>
</protein>
<evidence type="ECO:0000256" key="8">
    <source>
        <dbReference type="ARBA" id="ARBA00032272"/>
    </source>
</evidence>
<dbReference type="Pfam" id="PF00293">
    <property type="entry name" value="NUDIX"/>
    <property type="match status" value="1"/>
</dbReference>
<comment type="cofactor">
    <cofactor evidence="2">
        <name>Mg(2+)</name>
        <dbReference type="ChEBI" id="CHEBI:18420"/>
    </cofactor>
</comment>
<comment type="subunit">
    <text evidence="4">Homodimer.</text>
</comment>
<dbReference type="Proteomes" id="UP001500454">
    <property type="component" value="Unassembled WGS sequence"/>
</dbReference>
<dbReference type="NCBIfam" id="TIGR00052">
    <property type="entry name" value="nudix-type nucleoside diphosphatase, YffH/AdpP family"/>
    <property type="match status" value="1"/>
</dbReference>
<keyword evidence="11" id="KW-1185">Reference proteome</keyword>
<evidence type="ECO:0000256" key="2">
    <source>
        <dbReference type="ARBA" id="ARBA00001946"/>
    </source>
</evidence>
<evidence type="ECO:0000313" key="11">
    <source>
        <dbReference type="Proteomes" id="UP001500454"/>
    </source>
</evidence>
<dbReference type="EMBL" id="BAABHA010000010">
    <property type="protein sequence ID" value="GAA4385452.1"/>
    <property type="molecule type" value="Genomic_DNA"/>
</dbReference>
<dbReference type="Gene3D" id="3.90.79.10">
    <property type="entry name" value="Nucleoside Triphosphate Pyrophosphohydrolase"/>
    <property type="match status" value="1"/>
</dbReference>
<dbReference type="PANTHER" id="PTHR11839">
    <property type="entry name" value="UDP/ADP-SUGAR PYROPHOSPHATASE"/>
    <property type="match status" value="1"/>
</dbReference>
<evidence type="ECO:0000256" key="3">
    <source>
        <dbReference type="ARBA" id="ARBA00007275"/>
    </source>
</evidence>
<organism evidence="10 11">
    <name type="scientific">Hymenobacter koreensis</name>
    <dbReference type="NCBI Taxonomy" id="1084523"/>
    <lineage>
        <taxon>Bacteria</taxon>
        <taxon>Pseudomonadati</taxon>
        <taxon>Bacteroidota</taxon>
        <taxon>Cytophagia</taxon>
        <taxon>Cytophagales</taxon>
        <taxon>Hymenobacteraceae</taxon>
        <taxon>Hymenobacter</taxon>
    </lineage>
</organism>
<evidence type="ECO:0000256" key="5">
    <source>
        <dbReference type="ARBA" id="ARBA00016377"/>
    </source>
</evidence>
<dbReference type="InterPro" id="IPR000086">
    <property type="entry name" value="NUDIX_hydrolase_dom"/>
</dbReference>